<dbReference type="SMART" id="SM00530">
    <property type="entry name" value="HTH_XRE"/>
    <property type="match status" value="1"/>
</dbReference>
<dbReference type="Gene3D" id="1.10.260.40">
    <property type="entry name" value="lambda repressor-like DNA-binding domains"/>
    <property type="match status" value="1"/>
</dbReference>
<accession>A0A3E3EAI8</accession>
<comment type="caution">
    <text evidence="2">The sequence shown here is derived from an EMBL/GenBank/DDBJ whole genome shotgun (WGS) entry which is preliminary data.</text>
</comment>
<organism evidence="2 3">
    <name type="scientific">Thomasclavelia ramosa</name>
    <dbReference type="NCBI Taxonomy" id="1547"/>
    <lineage>
        <taxon>Bacteria</taxon>
        <taxon>Bacillati</taxon>
        <taxon>Bacillota</taxon>
        <taxon>Erysipelotrichia</taxon>
        <taxon>Erysipelotrichales</taxon>
        <taxon>Coprobacillaceae</taxon>
        <taxon>Thomasclavelia</taxon>
    </lineage>
</organism>
<dbReference type="CDD" id="cd00093">
    <property type="entry name" value="HTH_XRE"/>
    <property type="match status" value="1"/>
</dbReference>
<dbReference type="SUPFAM" id="SSF47413">
    <property type="entry name" value="lambda repressor-like DNA-binding domains"/>
    <property type="match status" value="1"/>
</dbReference>
<gene>
    <name evidence="2" type="ORF">DXB93_13345</name>
</gene>
<evidence type="ECO:0000259" key="1">
    <source>
        <dbReference type="PROSITE" id="PS50943"/>
    </source>
</evidence>
<dbReference type="PROSITE" id="PS50943">
    <property type="entry name" value="HTH_CROC1"/>
    <property type="match status" value="1"/>
</dbReference>
<dbReference type="InterPro" id="IPR010982">
    <property type="entry name" value="Lambda_DNA-bd_dom_sf"/>
</dbReference>
<dbReference type="RefSeq" id="WP_117582024.1">
    <property type="nucleotide sequence ID" value="NZ_QUSL01000024.1"/>
</dbReference>
<dbReference type="InterPro" id="IPR001387">
    <property type="entry name" value="Cro/C1-type_HTH"/>
</dbReference>
<sequence>MLIGQRIRFVRLFRGMKQEELAEKIGLGGGENGRTRISQYENGKRTPKEDLLEKISDALQIDSFGANPQQLVLLIIIGKCDINILIHILN</sequence>
<protein>
    <submittedName>
        <fullName evidence="2">XRE family transcriptional regulator</fullName>
    </submittedName>
</protein>
<name>A0A3E3EAI8_9FIRM</name>
<dbReference type="AlphaFoldDB" id="A0A3E3EAI8"/>
<dbReference type="Proteomes" id="UP000261032">
    <property type="component" value="Unassembled WGS sequence"/>
</dbReference>
<proteinExistence type="predicted"/>
<evidence type="ECO:0000313" key="2">
    <source>
        <dbReference type="EMBL" id="RGD82731.1"/>
    </source>
</evidence>
<dbReference type="EMBL" id="QUSL01000024">
    <property type="protein sequence ID" value="RGD82731.1"/>
    <property type="molecule type" value="Genomic_DNA"/>
</dbReference>
<evidence type="ECO:0000313" key="3">
    <source>
        <dbReference type="Proteomes" id="UP000261032"/>
    </source>
</evidence>
<dbReference type="Pfam" id="PF01381">
    <property type="entry name" value="HTH_3"/>
    <property type="match status" value="1"/>
</dbReference>
<feature type="domain" description="HTH cro/C1-type" evidence="1">
    <location>
        <begin position="7"/>
        <end position="64"/>
    </location>
</feature>
<dbReference type="GO" id="GO:0003677">
    <property type="term" value="F:DNA binding"/>
    <property type="evidence" value="ECO:0007669"/>
    <property type="project" value="InterPro"/>
</dbReference>
<reference evidence="2 3" key="1">
    <citation type="submission" date="2018-08" db="EMBL/GenBank/DDBJ databases">
        <title>A genome reference for cultivated species of the human gut microbiota.</title>
        <authorList>
            <person name="Zou Y."/>
            <person name="Xue W."/>
            <person name="Luo G."/>
        </authorList>
    </citation>
    <scope>NUCLEOTIDE SEQUENCE [LARGE SCALE GENOMIC DNA]</scope>
    <source>
        <strain evidence="2 3">OM06-4</strain>
    </source>
</reference>